<organism evidence="6 7">
    <name type="scientific">Beutenbergia cavernae (strain ATCC BAA-8 / DSM 12333 / CCUG 43141 / JCM 11478 / NBRC 16432 / NCIMB 13614 / HKI 0122)</name>
    <dbReference type="NCBI Taxonomy" id="471853"/>
    <lineage>
        <taxon>Bacteria</taxon>
        <taxon>Bacillati</taxon>
        <taxon>Actinomycetota</taxon>
        <taxon>Actinomycetes</taxon>
        <taxon>Micrococcales</taxon>
        <taxon>Beutenbergiaceae</taxon>
        <taxon>Beutenbergia</taxon>
    </lineage>
</organism>
<feature type="domain" description="HTH tetR-type" evidence="5">
    <location>
        <begin position="13"/>
        <end position="73"/>
    </location>
</feature>
<feature type="DNA-binding region" description="H-T-H motif" evidence="4">
    <location>
        <begin position="36"/>
        <end position="55"/>
    </location>
</feature>
<evidence type="ECO:0000256" key="2">
    <source>
        <dbReference type="ARBA" id="ARBA00023125"/>
    </source>
</evidence>
<dbReference type="EMBL" id="CP001618">
    <property type="protein sequence ID" value="ACQ82247.1"/>
    <property type="molecule type" value="Genomic_DNA"/>
</dbReference>
<evidence type="ECO:0000313" key="6">
    <source>
        <dbReference type="EMBL" id="ACQ82247.1"/>
    </source>
</evidence>
<dbReference type="Gene3D" id="1.10.357.10">
    <property type="entry name" value="Tetracycline Repressor, domain 2"/>
    <property type="match status" value="1"/>
</dbReference>
<accession>C5C5A7</accession>
<evidence type="ECO:0000256" key="4">
    <source>
        <dbReference type="PROSITE-ProRule" id="PRU00335"/>
    </source>
</evidence>
<dbReference type="STRING" id="471853.Bcav_4006"/>
<protein>
    <submittedName>
        <fullName evidence="6">Transcriptional regulator, TetR family</fullName>
    </submittedName>
</protein>
<dbReference type="Gene3D" id="1.10.10.60">
    <property type="entry name" value="Homeodomain-like"/>
    <property type="match status" value="1"/>
</dbReference>
<dbReference type="InterPro" id="IPR001647">
    <property type="entry name" value="HTH_TetR"/>
</dbReference>
<dbReference type="HOGENOM" id="CLU_069356_12_2_11"/>
<dbReference type="KEGG" id="bcv:Bcav_4006"/>
<keyword evidence="2 4" id="KW-0238">DNA-binding</keyword>
<dbReference type="SUPFAM" id="SSF46689">
    <property type="entry name" value="Homeodomain-like"/>
    <property type="match status" value="1"/>
</dbReference>
<dbReference type="InterPro" id="IPR050109">
    <property type="entry name" value="HTH-type_TetR-like_transc_reg"/>
</dbReference>
<dbReference type="PROSITE" id="PS50977">
    <property type="entry name" value="HTH_TETR_2"/>
    <property type="match status" value="1"/>
</dbReference>
<dbReference type="eggNOG" id="COG1309">
    <property type="taxonomic scope" value="Bacteria"/>
</dbReference>
<gene>
    <name evidence="6" type="ordered locus">Bcav_4006</name>
</gene>
<dbReference type="PANTHER" id="PTHR30055:SF240">
    <property type="entry name" value="HTH-TYPE TRANSCRIPTIONAL REGULATOR ACRR"/>
    <property type="match status" value="1"/>
</dbReference>
<dbReference type="OrthoDB" id="8701707at2"/>
<evidence type="ECO:0000256" key="3">
    <source>
        <dbReference type="ARBA" id="ARBA00023163"/>
    </source>
</evidence>
<dbReference type="PRINTS" id="PR00455">
    <property type="entry name" value="HTHTETR"/>
</dbReference>
<name>C5C5A7_BEUC1</name>
<evidence type="ECO:0000313" key="7">
    <source>
        <dbReference type="Proteomes" id="UP000007962"/>
    </source>
</evidence>
<dbReference type="RefSeq" id="WP_015884484.1">
    <property type="nucleotide sequence ID" value="NC_012669.1"/>
</dbReference>
<evidence type="ECO:0000256" key="1">
    <source>
        <dbReference type="ARBA" id="ARBA00023015"/>
    </source>
</evidence>
<evidence type="ECO:0000259" key="5">
    <source>
        <dbReference type="PROSITE" id="PS50977"/>
    </source>
</evidence>
<dbReference type="GO" id="GO:0000976">
    <property type="term" value="F:transcription cis-regulatory region binding"/>
    <property type="evidence" value="ECO:0007669"/>
    <property type="project" value="TreeGrafter"/>
</dbReference>
<keyword evidence="7" id="KW-1185">Reference proteome</keyword>
<dbReference type="GO" id="GO:0003700">
    <property type="term" value="F:DNA-binding transcription factor activity"/>
    <property type="evidence" value="ECO:0007669"/>
    <property type="project" value="TreeGrafter"/>
</dbReference>
<reference evidence="6 7" key="1">
    <citation type="journal article" date="2009" name="Stand. Genomic Sci.">
        <title>Complete genome sequence of Beutenbergia cavernae type strain (HKI 0122).</title>
        <authorList>
            <person name="Land M."/>
            <person name="Pukall R."/>
            <person name="Abt B."/>
            <person name="Goker M."/>
            <person name="Rohde M."/>
            <person name="Glavina Del Rio T."/>
            <person name="Tice H."/>
            <person name="Copeland A."/>
            <person name="Cheng J.F."/>
            <person name="Lucas S."/>
            <person name="Chen F."/>
            <person name="Nolan M."/>
            <person name="Bruce D."/>
            <person name="Goodwin L."/>
            <person name="Pitluck S."/>
            <person name="Ivanova N."/>
            <person name="Mavromatis K."/>
            <person name="Ovchinnikova G."/>
            <person name="Pati A."/>
            <person name="Chen A."/>
            <person name="Palaniappan K."/>
            <person name="Hauser L."/>
            <person name="Chang Y.J."/>
            <person name="Jefferies C.C."/>
            <person name="Saunders E."/>
            <person name="Brettin T."/>
            <person name="Detter J.C."/>
            <person name="Han C."/>
            <person name="Chain P."/>
            <person name="Bristow J."/>
            <person name="Eisen J.A."/>
            <person name="Markowitz V."/>
            <person name="Hugenholtz P."/>
            <person name="Kyrpides N.C."/>
            <person name="Klenk H.P."/>
            <person name="Lapidus A."/>
        </authorList>
    </citation>
    <scope>NUCLEOTIDE SEQUENCE [LARGE SCALE GENOMIC DNA]</scope>
    <source>
        <strain evidence="7">ATCC BAA-8 / DSM 12333 / NBRC 16432</strain>
    </source>
</reference>
<sequence length="202" mass="21184">MARTEAQNAALRASTRDAVQTAAVRVFARHGFAASTIRQIALEAGLSVGSIYRHYATKDALFSDLLDTAANGLAATAAELTEADRPLEALHVFTERFLAGIAADDGAAEFVMVVNHGFTTDTPAGTVDRLVAAHGSLWAALEGLVRRGQSSGDFSAGHPGRLTTAYLAMLAGVTTMRLALGPERPVPEADVVLRILTKESPA</sequence>
<proteinExistence type="predicted"/>
<dbReference type="Proteomes" id="UP000007962">
    <property type="component" value="Chromosome"/>
</dbReference>
<dbReference type="PANTHER" id="PTHR30055">
    <property type="entry name" value="HTH-TYPE TRANSCRIPTIONAL REGULATOR RUTR"/>
    <property type="match status" value="1"/>
</dbReference>
<keyword evidence="1" id="KW-0805">Transcription regulation</keyword>
<dbReference type="SUPFAM" id="SSF48498">
    <property type="entry name" value="Tetracyclin repressor-like, C-terminal domain"/>
    <property type="match status" value="1"/>
</dbReference>
<dbReference type="Pfam" id="PF00440">
    <property type="entry name" value="TetR_N"/>
    <property type="match status" value="1"/>
</dbReference>
<keyword evidence="3" id="KW-0804">Transcription</keyword>
<dbReference type="InterPro" id="IPR009057">
    <property type="entry name" value="Homeodomain-like_sf"/>
</dbReference>
<dbReference type="InterPro" id="IPR036271">
    <property type="entry name" value="Tet_transcr_reg_TetR-rel_C_sf"/>
</dbReference>
<dbReference type="AlphaFoldDB" id="C5C5A7"/>